<name>A0ABW2XBR6_9ACTN</name>
<proteinExistence type="inferred from homology"/>
<dbReference type="Pfam" id="PF04542">
    <property type="entry name" value="Sigma70_r2"/>
    <property type="match status" value="1"/>
</dbReference>
<dbReference type="PANTHER" id="PTHR47756:SF2">
    <property type="entry name" value="BLL6612 PROTEIN"/>
    <property type="match status" value="1"/>
</dbReference>
<protein>
    <submittedName>
        <fullName evidence="8">RNA polymerase sigma factor</fullName>
    </submittedName>
</protein>
<sequence>MTESPDAVVARVFRDERLAVLATLIRQVGDVQLAEDALQDAFAAAVEAWRRDGVPDRAGAWITVAARRRAIDRLRRDRSIAERAERLARLMRLEDGRPDAGAVDDDRLRLIFTCCHPALAMPARVALTLRMVGGLTTAEIARAFLVAEPTMGKRIVRAKRRIAEAGVGYRVPGRDELPERLRGVLRVVYLIFNEGYSAAEGDRLVRGELCGEAVRLGRLLAELLPGETEVWGLLALMLLHDARRPARVDADGHYVALHEQDRSLWDRDEIREGLAALARAKGPGEYRLQAAIAALHMAAPEPDWTLIARLYGTLGEISPAPVVEVNRAVAVGFADGPGAGLALLAPLLDEPVLERYQPLHAAHAELLRRAGDVDGAEGAYRRALEITGNEVERAELARRLQTLRG</sequence>
<dbReference type="InterPro" id="IPR013325">
    <property type="entry name" value="RNA_pol_sigma_r2"/>
</dbReference>
<dbReference type="InterPro" id="IPR014284">
    <property type="entry name" value="RNA_pol_sigma-70_dom"/>
</dbReference>
<feature type="domain" description="DUF6596" evidence="7">
    <location>
        <begin position="180"/>
        <end position="280"/>
    </location>
</feature>
<evidence type="ECO:0000259" key="5">
    <source>
        <dbReference type="Pfam" id="PF04542"/>
    </source>
</evidence>
<dbReference type="SUPFAM" id="SSF88659">
    <property type="entry name" value="Sigma3 and sigma4 domains of RNA polymerase sigma factors"/>
    <property type="match status" value="1"/>
</dbReference>
<feature type="domain" description="RNA polymerase sigma factor 70 region 4 type 2" evidence="6">
    <location>
        <begin position="112"/>
        <end position="162"/>
    </location>
</feature>
<organism evidence="8 9">
    <name type="scientific">Actinomadura fibrosa</name>
    <dbReference type="NCBI Taxonomy" id="111802"/>
    <lineage>
        <taxon>Bacteria</taxon>
        <taxon>Bacillati</taxon>
        <taxon>Actinomycetota</taxon>
        <taxon>Actinomycetes</taxon>
        <taxon>Streptosporangiales</taxon>
        <taxon>Thermomonosporaceae</taxon>
        <taxon>Actinomadura</taxon>
    </lineage>
</organism>
<dbReference type="Gene3D" id="1.10.1740.10">
    <property type="match status" value="1"/>
</dbReference>
<keyword evidence="9" id="KW-1185">Reference proteome</keyword>
<dbReference type="InterPro" id="IPR013249">
    <property type="entry name" value="RNA_pol_sigma70_r4_t2"/>
</dbReference>
<dbReference type="InterPro" id="IPR046531">
    <property type="entry name" value="DUF6596"/>
</dbReference>
<feature type="domain" description="RNA polymerase sigma-70 region 2" evidence="5">
    <location>
        <begin position="16"/>
        <end position="78"/>
    </location>
</feature>
<keyword evidence="2" id="KW-0805">Transcription regulation</keyword>
<dbReference type="SUPFAM" id="SSF88946">
    <property type="entry name" value="Sigma2 domain of RNA polymerase sigma factors"/>
    <property type="match status" value="1"/>
</dbReference>
<evidence type="ECO:0000256" key="2">
    <source>
        <dbReference type="ARBA" id="ARBA00023015"/>
    </source>
</evidence>
<evidence type="ECO:0000313" key="8">
    <source>
        <dbReference type="EMBL" id="MFD0683916.1"/>
    </source>
</evidence>
<reference evidence="9" key="1">
    <citation type="journal article" date="2019" name="Int. J. Syst. Evol. Microbiol.">
        <title>The Global Catalogue of Microorganisms (GCM) 10K type strain sequencing project: providing services to taxonomists for standard genome sequencing and annotation.</title>
        <authorList>
            <consortium name="The Broad Institute Genomics Platform"/>
            <consortium name="The Broad Institute Genome Sequencing Center for Infectious Disease"/>
            <person name="Wu L."/>
            <person name="Ma J."/>
        </authorList>
    </citation>
    <scope>NUCLEOTIDE SEQUENCE [LARGE SCALE GENOMIC DNA]</scope>
    <source>
        <strain evidence="9">JCM 9371</strain>
    </source>
</reference>
<dbReference type="EMBL" id="JBHTGP010000003">
    <property type="protein sequence ID" value="MFD0683916.1"/>
    <property type="molecule type" value="Genomic_DNA"/>
</dbReference>
<dbReference type="NCBIfam" id="TIGR02937">
    <property type="entry name" value="sigma70-ECF"/>
    <property type="match status" value="1"/>
</dbReference>
<dbReference type="PANTHER" id="PTHR47756">
    <property type="entry name" value="BLL6612 PROTEIN-RELATED"/>
    <property type="match status" value="1"/>
</dbReference>
<accession>A0ABW2XBR6</accession>
<dbReference type="Pfam" id="PF20239">
    <property type="entry name" value="DUF6596"/>
    <property type="match status" value="1"/>
</dbReference>
<evidence type="ECO:0000259" key="6">
    <source>
        <dbReference type="Pfam" id="PF08281"/>
    </source>
</evidence>
<keyword evidence="3" id="KW-0731">Sigma factor</keyword>
<evidence type="ECO:0000259" key="7">
    <source>
        <dbReference type="Pfam" id="PF20239"/>
    </source>
</evidence>
<evidence type="ECO:0000313" key="9">
    <source>
        <dbReference type="Proteomes" id="UP001597063"/>
    </source>
</evidence>
<gene>
    <name evidence="8" type="ORF">ACFQZM_05360</name>
</gene>
<dbReference type="Proteomes" id="UP001597063">
    <property type="component" value="Unassembled WGS sequence"/>
</dbReference>
<evidence type="ECO:0000256" key="1">
    <source>
        <dbReference type="ARBA" id="ARBA00010641"/>
    </source>
</evidence>
<dbReference type="RefSeq" id="WP_207399721.1">
    <property type="nucleotide sequence ID" value="NZ_CAACUY010000032.1"/>
</dbReference>
<evidence type="ECO:0000256" key="3">
    <source>
        <dbReference type="ARBA" id="ARBA00023082"/>
    </source>
</evidence>
<evidence type="ECO:0000256" key="4">
    <source>
        <dbReference type="ARBA" id="ARBA00023163"/>
    </source>
</evidence>
<dbReference type="Pfam" id="PF08281">
    <property type="entry name" value="Sigma70_r4_2"/>
    <property type="match status" value="1"/>
</dbReference>
<dbReference type="InterPro" id="IPR013324">
    <property type="entry name" value="RNA_pol_sigma_r3/r4-like"/>
</dbReference>
<keyword evidence="4" id="KW-0804">Transcription</keyword>
<comment type="similarity">
    <text evidence="1">Belongs to the sigma-70 factor family. ECF subfamily.</text>
</comment>
<comment type="caution">
    <text evidence="8">The sequence shown here is derived from an EMBL/GenBank/DDBJ whole genome shotgun (WGS) entry which is preliminary data.</text>
</comment>
<dbReference type="InterPro" id="IPR007627">
    <property type="entry name" value="RNA_pol_sigma70_r2"/>
</dbReference>